<dbReference type="OrthoDB" id="191139at2759"/>
<dbReference type="Gene3D" id="3.40.50.720">
    <property type="entry name" value="NAD(P)-binding Rossmann-like Domain"/>
    <property type="match status" value="1"/>
</dbReference>
<dbReference type="InParanoid" id="W2S722"/>
<sequence length="333" mass="36418">MTTRYEDFHRNENLGGPGDSRPTAQQIVDYNDLVGKWTDKVILVTGTSSGLGITTVAALKSTGAKIYATARNLDKGRNALKRLLEPGRVELLQLDTGDLSSVRACATEFLSRESKLNVLINNAGVMAIEDRRLTKDGFEEQFAVNYLGHFLLFLLLKPALLAAASPEFGSRVINVSSSTHKVASVNLDNLNFDQDGSYDRFVGYGQAKTAQILMTNEIERRYAAQGLHSLALNPGAIDTPLQVHIQTMVDELKKNWEIRKTMKDVEQGSATTLVAAVDKEVEGKGGLYLNDCAIQEPTDNHEMGGGGVARHALDEVLGKKLWNKGIELVGFQE</sequence>
<dbReference type="STRING" id="1220924.W2S722"/>
<dbReference type="HOGENOM" id="CLU_010194_44_0_1"/>
<evidence type="ECO:0000256" key="5">
    <source>
        <dbReference type="SAM" id="MobiDB-lite"/>
    </source>
</evidence>
<dbReference type="EMBL" id="KB822714">
    <property type="protein sequence ID" value="ETN44472.1"/>
    <property type="molecule type" value="Genomic_DNA"/>
</dbReference>
<dbReference type="PRINTS" id="PR00081">
    <property type="entry name" value="GDHRDH"/>
</dbReference>
<dbReference type="SUPFAM" id="SSF51735">
    <property type="entry name" value="NAD(P)-binding Rossmann-fold domains"/>
    <property type="match status" value="1"/>
</dbReference>
<evidence type="ECO:0000313" key="6">
    <source>
        <dbReference type="EMBL" id="ETN44472.1"/>
    </source>
</evidence>
<evidence type="ECO:0000256" key="4">
    <source>
        <dbReference type="RuleBase" id="RU000363"/>
    </source>
</evidence>
<feature type="region of interest" description="Disordered" evidence="5">
    <location>
        <begin position="1"/>
        <end position="22"/>
    </location>
</feature>
<dbReference type="PRINTS" id="PR00080">
    <property type="entry name" value="SDRFAMILY"/>
</dbReference>
<dbReference type="VEuPathDB" id="FungiDB:HMPREF1541_10142"/>
<dbReference type="RefSeq" id="XP_008713035.1">
    <property type="nucleotide sequence ID" value="XM_008714813.1"/>
</dbReference>
<keyword evidence="7" id="KW-1185">Reference proteome</keyword>
<dbReference type="InterPro" id="IPR036291">
    <property type="entry name" value="NAD(P)-bd_dom_sf"/>
</dbReference>
<organism evidence="6 7">
    <name type="scientific">Cyphellophora europaea (strain CBS 101466)</name>
    <name type="common">Phialophora europaea</name>
    <dbReference type="NCBI Taxonomy" id="1220924"/>
    <lineage>
        <taxon>Eukaryota</taxon>
        <taxon>Fungi</taxon>
        <taxon>Dikarya</taxon>
        <taxon>Ascomycota</taxon>
        <taxon>Pezizomycotina</taxon>
        <taxon>Eurotiomycetes</taxon>
        <taxon>Chaetothyriomycetidae</taxon>
        <taxon>Chaetothyriales</taxon>
        <taxon>Cyphellophoraceae</taxon>
        <taxon>Cyphellophora</taxon>
    </lineage>
</organism>
<dbReference type="eggNOG" id="KOG1208">
    <property type="taxonomic scope" value="Eukaryota"/>
</dbReference>
<evidence type="ECO:0000256" key="2">
    <source>
        <dbReference type="ARBA" id="ARBA00022857"/>
    </source>
</evidence>
<keyword evidence="3" id="KW-0560">Oxidoreductase</keyword>
<keyword evidence="2" id="KW-0521">NADP</keyword>
<dbReference type="PANTHER" id="PTHR24320:SF272">
    <property type="entry name" value="NAD(P)-BINDING ROSSMANN-FOLD SUPERFAMILY PROTEIN"/>
    <property type="match status" value="1"/>
</dbReference>
<accession>W2S722</accession>
<dbReference type="PANTHER" id="PTHR24320">
    <property type="entry name" value="RETINOL DEHYDROGENASE"/>
    <property type="match status" value="1"/>
</dbReference>
<evidence type="ECO:0000313" key="7">
    <source>
        <dbReference type="Proteomes" id="UP000030752"/>
    </source>
</evidence>
<dbReference type="GO" id="GO:0016491">
    <property type="term" value="F:oxidoreductase activity"/>
    <property type="evidence" value="ECO:0007669"/>
    <property type="project" value="UniProtKB-KW"/>
</dbReference>
<dbReference type="AlphaFoldDB" id="W2S722"/>
<dbReference type="Pfam" id="PF00106">
    <property type="entry name" value="adh_short"/>
    <property type="match status" value="1"/>
</dbReference>
<proteinExistence type="inferred from homology"/>
<evidence type="ECO:0000256" key="3">
    <source>
        <dbReference type="ARBA" id="ARBA00023002"/>
    </source>
</evidence>
<dbReference type="InterPro" id="IPR002347">
    <property type="entry name" value="SDR_fam"/>
</dbReference>
<evidence type="ECO:0000256" key="1">
    <source>
        <dbReference type="ARBA" id="ARBA00006484"/>
    </source>
</evidence>
<feature type="compositionally biased region" description="Basic and acidic residues" evidence="5">
    <location>
        <begin position="1"/>
        <end position="12"/>
    </location>
</feature>
<name>W2S722_CYPE1</name>
<dbReference type="GeneID" id="19977481"/>
<reference evidence="6 7" key="1">
    <citation type="submission" date="2013-03" db="EMBL/GenBank/DDBJ databases">
        <title>The Genome Sequence of Phialophora europaea CBS 101466.</title>
        <authorList>
            <consortium name="The Broad Institute Genomics Platform"/>
            <person name="Cuomo C."/>
            <person name="de Hoog S."/>
            <person name="Gorbushina A."/>
            <person name="Walker B."/>
            <person name="Young S.K."/>
            <person name="Zeng Q."/>
            <person name="Gargeya S."/>
            <person name="Fitzgerald M."/>
            <person name="Haas B."/>
            <person name="Abouelleil A."/>
            <person name="Allen A.W."/>
            <person name="Alvarado L."/>
            <person name="Arachchi H.M."/>
            <person name="Berlin A.M."/>
            <person name="Chapman S.B."/>
            <person name="Gainer-Dewar J."/>
            <person name="Goldberg J."/>
            <person name="Griggs A."/>
            <person name="Gujja S."/>
            <person name="Hansen M."/>
            <person name="Howarth C."/>
            <person name="Imamovic A."/>
            <person name="Ireland A."/>
            <person name="Larimer J."/>
            <person name="McCowan C."/>
            <person name="Murphy C."/>
            <person name="Pearson M."/>
            <person name="Poon T.W."/>
            <person name="Priest M."/>
            <person name="Roberts A."/>
            <person name="Saif S."/>
            <person name="Shea T."/>
            <person name="Sisk P."/>
            <person name="Sykes S."/>
            <person name="Wortman J."/>
            <person name="Nusbaum C."/>
            <person name="Birren B."/>
        </authorList>
    </citation>
    <scope>NUCLEOTIDE SEQUENCE [LARGE SCALE GENOMIC DNA]</scope>
    <source>
        <strain evidence="6 7">CBS 101466</strain>
    </source>
</reference>
<protein>
    <submittedName>
        <fullName evidence="6">Uncharacterized protein</fullName>
    </submittedName>
</protein>
<dbReference type="Proteomes" id="UP000030752">
    <property type="component" value="Unassembled WGS sequence"/>
</dbReference>
<comment type="similarity">
    <text evidence="1 4">Belongs to the short-chain dehydrogenases/reductases (SDR) family.</text>
</comment>
<gene>
    <name evidence="6" type="ORF">HMPREF1541_10142</name>
</gene>